<accession>A0A9D5JWG1</accession>
<name>A0A9D5JWG1_9BACT</name>
<dbReference type="Gene3D" id="3.30.950.30">
    <property type="entry name" value="Schlafen, AAA domain"/>
    <property type="match status" value="1"/>
</dbReference>
<feature type="non-terminal residue" evidence="3">
    <location>
        <position position="616"/>
    </location>
</feature>
<evidence type="ECO:0000313" key="4">
    <source>
        <dbReference type="Proteomes" id="UP000649604"/>
    </source>
</evidence>
<reference evidence="3" key="1">
    <citation type="submission" date="2019-11" db="EMBL/GenBank/DDBJ databases">
        <title>Microbial mats filling the niche in hypersaline microbial mats.</title>
        <authorList>
            <person name="Wong H.L."/>
            <person name="Macleod F.I."/>
            <person name="White R.A. III"/>
            <person name="Burns B.P."/>
        </authorList>
    </citation>
    <scope>NUCLEOTIDE SEQUENCE</scope>
    <source>
        <strain evidence="3">Rbin_158</strain>
    </source>
</reference>
<dbReference type="InterPro" id="IPR004919">
    <property type="entry name" value="GmrSD_N"/>
</dbReference>
<dbReference type="AlphaFoldDB" id="A0A9D5JWG1"/>
<dbReference type="InterPro" id="IPR038461">
    <property type="entry name" value="Schlafen_AlbA_2_dom_sf"/>
</dbReference>
<gene>
    <name evidence="3" type="ORF">GF339_13230</name>
</gene>
<dbReference type="EMBL" id="WJJP01000428">
    <property type="protein sequence ID" value="MBD3325547.1"/>
    <property type="molecule type" value="Genomic_DNA"/>
</dbReference>
<dbReference type="Proteomes" id="UP000649604">
    <property type="component" value="Unassembled WGS sequence"/>
</dbReference>
<feature type="domain" description="GmrSD restriction endonucleases N-terminal" evidence="1">
    <location>
        <begin position="6"/>
        <end position="220"/>
    </location>
</feature>
<sequence>MEKTSTLLSKIENNEMVLPEFQREFTWSRRQSLELIDSLLKEYPIGSLLIWRTSEVPALKNMPDFEANGRVDILLDGQQRLTALYMLIKDEIPPYYSERDIEAGKDPRNLYFNLETRALGYYKQIEMSNNPRWVRVADCFQSNSVNLRDIAKQIAGERDAFDVHVHINNNYNDLRSILEKSHSMMYVKDDADLKHALTVFDRVNSNGTPLGEADIALAHMCSAWPETRRVFKEKLSNLKQHGFDFDLNFLIRSMNAVINGRAEYKILHDATEEQLIAGWRVLEKLLDYLINILRDRAYIYSTDDLNTSNVLIPVLGYLAQNNMRFQDDRILKKLIYWIYAALYQSRYGGSVDQRLERDLNTLADDRSVDGLIAVLQEDHGEPKVTPENLDTRGVGHPLYNMSCIVIRAKGGVDWSNGVSLSRPIGQAYSIERHHIFPGAYLYEAGYDTGKNLIHKKRVNEIANRVPLTRSGNMDIFYSPPSDYLPIVQQNNPGNLEKFMIPMDNELWKVEHYEDFLAERRKLIAQAINEYMENLLEDQEGDASQTEKIPVTAIISQGENDHIEFKSTLRWNIRARRNDDEIQHSSLKTIAAFLNTEGGILLIGINDAGEPVGLEDD</sequence>
<dbReference type="InterPro" id="IPR007421">
    <property type="entry name" value="Schlafen_AlbA_2_dom"/>
</dbReference>
<dbReference type="PANTHER" id="PTHR37292">
    <property type="entry name" value="VNG6097C"/>
    <property type="match status" value="1"/>
</dbReference>
<proteinExistence type="predicted"/>
<feature type="domain" description="Schlafen AlbA-2" evidence="2">
    <location>
        <begin position="558"/>
        <end position="613"/>
    </location>
</feature>
<comment type="caution">
    <text evidence="3">The sequence shown here is derived from an EMBL/GenBank/DDBJ whole genome shotgun (WGS) entry which is preliminary data.</text>
</comment>
<evidence type="ECO:0000313" key="3">
    <source>
        <dbReference type="EMBL" id="MBD3325547.1"/>
    </source>
</evidence>
<evidence type="ECO:0000259" key="2">
    <source>
        <dbReference type="Pfam" id="PF04326"/>
    </source>
</evidence>
<organism evidence="3 4">
    <name type="scientific">candidate division KSB3 bacterium</name>
    <dbReference type="NCBI Taxonomy" id="2044937"/>
    <lineage>
        <taxon>Bacteria</taxon>
        <taxon>candidate division KSB3</taxon>
    </lineage>
</organism>
<dbReference type="Pfam" id="PF03235">
    <property type="entry name" value="GmrSD_N"/>
    <property type="match status" value="1"/>
</dbReference>
<dbReference type="Pfam" id="PF04326">
    <property type="entry name" value="SLFN_AlbA_2"/>
    <property type="match status" value="1"/>
</dbReference>
<evidence type="ECO:0000259" key="1">
    <source>
        <dbReference type="Pfam" id="PF03235"/>
    </source>
</evidence>
<dbReference type="PANTHER" id="PTHR37292:SF2">
    <property type="entry name" value="DUF262 DOMAIN-CONTAINING PROTEIN"/>
    <property type="match status" value="1"/>
</dbReference>
<protein>
    <submittedName>
        <fullName evidence="3">DUF262 domain-containing protein</fullName>
    </submittedName>
</protein>